<evidence type="ECO:0000256" key="2">
    <source>
        <dbReference type="ARBA" id="ARBA00023295"/>
    </source>
</evidence>
<evidence type="ECO:0000313" key="4">
    <source>
        <dbReference type="EMBL" id="VDR24022.1"/>
    </source>
</evidence>
<keyword evidence="2 4" id="KW-0326">Glycosidase</keyword>
<name>A0A3P8KRJ8_RAOTE</name>
<dbReference type="EMBL" id="LR131271">
    <property type="protein sequence ID" value="VDR24022.1"/>
    <property type="molecule type" value="Genomic_DNA"/>
</dbReference>
<dbReference type="Pfam" id="PF01204">
    <property type="entry name" value="Trehalase"/>
    <property type="match status" value="2"/>
</dbReference>
<dbReference type="GO" id="GO:0005993">
    <property type="term" value="P:trehalose catabolic process"/>
    <property type="evidence" value="ECO:0007669"/>
    <property type="project" value="TreeGrafter"/>
</dbReference>
<dbReference type="InterPro" id="IPR008928">
    <property type="entry name" value="6-hairpin_glycosidase_sf"/>
</dbReference>
<dbReference type="InterPro" id="IPR012341">
    <property type="entry name" value="6hp_glycosidase-like_sf"/>
</dbReference>
<protein>
    <recommendedName>
        <fullName evidence="3">Putative periplasmic trehalase</fullName>
    </recommendedName>
</protein>
<dbReference type="NCBIfam" id="NF009773">
    <property type="entry name" value="PRK13270.1"/>
    <property type="match status" value="1"/>
</dbReference>
<organism evidence="4 5">
    <name type="scientific">Raoultella terrigena</name>
    <name type="common">Klebsiella terrigena</name>
    <dbReference type="NCBI Taxonomy" id="577"/>
    <lineage>
        <taxon>Bacteria</taxon>
        <taxon>Pseudomonadati</taxon>
        <taxon>Pseudomonadota</taxon>
        <taxon>Gammaproteobacteria</taxon>
        <taxon>Enterobacterales</taxon>
        <taxon>Enterobacteriaceae</taxon>
        <taxon>Klebsiella/Raoultella group</taxon>
        <taxon>Raoultella</taxon>
    </lineage>
</organism>
<dbReference type="PRINTS" id="PR00744">
    <property type="entry name" value="GLHYDRLASE37"/>
</dbReference>
<dbReference type="PANTHER" id="PTHR23403:SF8">
    <property type="entry name" value="CYTOPLASMIC TREHALASE"/>
    <property type="match status" value="1"/>
</dbReference>
<sequence length="568" mass="64487">MPGIPGAIKRRDPEVRITMSSQTLRNDNSDELKIDVDLRYEADPYELKLDEMFDAEPEPEIIEGLPASDALTPADRYLELFAHVQKSRIFADSKTFPDCAPKQDPLDILIHYRRVRRTPGFDLRQFVEDHFWLPDHRAEDYVSDPKRSLKEHIDHLWPILTREPQDHIPWSSLLALPQSYIVPGGRFSETYYWDSYFTMLGLAESGREDLLKCMADNFAWMIETYGHIPNGNRTYYLSRSQPPVFALMVELFEEDGVRGARRYLEHLKMEYRFWMDGAESLIPNQPIATRCVCRTVRCSTATGTIATPRATSPGAKMSKRQSAPAGRPMRFIATCAQAPPPAGTTPAAGCAISPVWRGIRTTQFIPIDLNAFLFKLENTIANLSGVEGDRETEAAFRQKASDRRAAVTRYLWDDDSGCFRDYDWRREQLALFSAASIVALYVGMATHEQADRLADAVRARLLTPGGIMATEYESGEQWDKPNGWAPLQWMAVQGFKMYGQDPLGDEIAQSWLQTVNHFYKQHHKLIEKYHIASGVPHEGGGGEYPLQDGFGWTNGVVRRLIGLYGEPL</sequence>
<dbReference type="GO" id="GO:0004555">
    <property type="term" value="F:alpha,alpha-trehalase activity"/>
    <property type="evidence" value="ECO:0007669"/>
    <property type="project" value="InterPro"/>
</dbReference>
<dbReference type="SUPFAM" id="SSF48208">
    <property type="entry name" value="Six-hairpin glycosidases"/>
    <property type="match status" value="1"/>
</dbReference>
<dbReference type="Gene3D" id="1.50.10.10">
    <property type="match status" value="1"/>
</dbReference>
<dbReference type="Proteomes" id="UP000274346">
    <property type="component" value="Chromosome"/>
</dbReference>
<gene>
    <name evidence="4" type="primary">treF</name>
    <name evidence="4" type="ORF">NCTC13098_00298</name>
</gene>
<evidence type="ECO:0000256" key="1">
    <source>
        <dbReference type="ARBA" id="ARBA00022801"/>
    </source>
</evidence>
<accession>A0A3P8KRJ8</accession>
<dbReference type="GO" id="GO:0071474">
    <property type="term" value="P:cellular hyperosmotic response"/>
    <property type="evidence" value="ECO:0007669"/>
    <property type="project" value="UniProtKB-ARBA"/>
</dbReference>
<dbReference type="PROSITE" id="PS00927">
    <property type="entry name" value="TREHALASE_1"/>
    <property type="match status" value="1"/>
</dbReference>
<proteinExistence type="predicted"/>
<dbReference type="PANTHER" id="PTHR23403">
    <property type="entry name" value="TREHALASE"/>
    <property type="match status" value="1"/>
</dbReference>
<keyword evidence="1 4" id="KW-0378">Hydrolase</keyword>
<dbReference type="AlphaFoldDB" id="A0A3P8KRJ8"/>
<dbReference type="PROSITE" id="PS00928">
    <property type="entry name" value="TREHALASE_2"/>
    <property type="match status" value="1"/>
</dbReference>
<evidence type="ECO:0000313" key="5">
    <source>
        <dbReference type="Proteomes" id="UP000274346"/>
    </source>
</evidence>
<dbReference type="FunFam" id="1.50.10.10:FF:000003">
    <property type="entry name" value="Cytoplasmic trehalase"/>
    <property type="match status" value="1"/>
</dbReference>
<evidence type="ECO:0000256" key="3">
    <source>
        <dbReference type="ARBA" id="ARBA00073174"/>
    </source>
</evidence>
<dbReference type="InterPro" id="IPR001661">
    <property type="entry name" value="Glyco_hydro_37"/>
</dbReference>
<reference evidence="4 5" key="1">
    <citation type="submission" date="2018-12" db="EMBL/GenBank/DDBJ databases">
        <authorList>
            <consortium name="Pathogen Informatics"/>
        </authorList>
    </citation>
    <scope>NUCLEOTIDE SEQUENCE [LARGE SCALE GENOMIC DNA]</scope>
    <source>
        <strain evidence="4 5">NCTC13098</strain>
    </source>
</reference>
<dbReference type="InterPro" id="IPR018232">
    <property type="entry name" value="Glyco_hydro_37_CS"/>
</dbReference>
<dbReference type="KEGG" id="rtg:NCTC13098_00298"/>